<dbReference type="RefSeq" id="WP_183485839.1">
    <property type="nucleotide sequence ID" value="NZ_JACIDZ010000006.1"/>
</dbReference>
<keyword evidence="2" id="KW-1185">Reference proteome</keyword>
<protein>
    <submittedName>
        <fullName evidence="1">Uncharacterized protein</fullName>
    </submittedName>
</protein>
<reference evidence="1 2" key="1">
    <citation type="submission" date="2020-08" db="EMBL/GenBank/DDBJ databases">
        <title>Genomic Encyclopedia of Type Strains, Phase IV (KMG-IV): sequencing the most valuable type-strain genomes for metagenomic binning, comparative biology and taxonomic classification.</title>
        <authorList>
            <person name="Goeker M."/>
        </authorList>
    </citation>
    <scope>NUCLEOTIDE SEQUENCE [LARGE SCALE GENOMIC DNA]</scope>
    <source>
        <strain evidence="1 2">DSM 28101</strain>
    </source>
</reference>
<evidence type="ECO:0000313" key="2">
    <source>
        <dbReference type="Proteomes" id="UP000530571"/>
    </source>
</evidence>
<proteinExistence type="predicted"/>
<dbReference type="Proteomes" id="UP000530571">
    <property type="component" value="Unassembled WGS sequence"/>
</dbReference>
<name>A0A7W6P9S8_9HYPH</name>
<evidence type="ECO:0000313" key="1">
    <source>
        <dbReference type="EMBL" id="MBB4122125.1"/>
    </source>
</evidence>
<comment type="caution">
    <text evidence="1">The sequence shown here is derived from an EMBL/GenBank/DDBJ whole genome shotgun (WGS) entry which is preliminary data.</text>
</comment>
<sequence length="125" mass="13197">MRTLRQRRRPIRDCFPKFADHAEAIASLAGCGIAVSGQLACRDTINPDGLLVLKPVGGACDGLVYAPTGETRIDAGGVVYWAMEAVEGYHLNLRLADGGGLPAALQAHRVMLGPETPAERVTSGE</sequence>
<dbReference type="AlphaFoldDB" id="A0A7W6P9S8"/>
<accession>A0A7W6P9S8</accession>
<organism evidence="1 2">
    <name type="scientific">Martelella radicis</name>
    <dbReference type="NCBI Taxonomy" id="1397476"/>
    <lineage>
        <taxon>Bacteria</taxon>
        <taxon>Pseudomonadati</taxon>
        <taxon>Pseudomonadota</taxon>
        <taxon>Alphaproteobacteria</taxon>
        <taxon>Hyphomicrobiales</taxon>
        <taxon>Aurantimonadaceae</taxon>
        <taxon>Martelella</taxon>
    </lineage>
</organism>
<dbReference type="EMBL" id="JACIDZ010000006">
    <property type="protein sequence ID" value="MBB4122125.1"/>
    <property type="molecule type" value="Genomic_DNA"/>
</dbReference>
<gene>
    <name evidence="1" type="ORF">GGR30_002054</name>
</gene>